<comment type="caution">
    <text evidence="2">The sequence shown here is derived from an EMBL/GenBank/DDBJ whole genome shotgun (WGS) entry which is preliminary data.</text>
</comment>
<sequence length="457" mass="47773">MSPTIVARLVRLLLVGCWVAAVFIVVVQGGGLLQGAEQAAVLLPFAAAALATIGLGVVLPRIDRVVGRLTHHREVTAYSALAEAAARIRAGSLEQALPGLAQVLADGTGASRAVLWLAVEDRLVSAAAQPPDDPAAGPASVENLAVLLARPDTDHVVPVLDGAVLRAALAIGKPGAAITPADQRLMQDVANGAGLLLRGVALNAALAERVRRADTLAAELQASRQRLARAREVERRRLVMELSHATTDRLAALRAEVAAARAGLDDRPERAEAAQEALVRARTGLDELLDRFRVIARGVYPAVLRDQGPSGALDELATDLPRPVRLTGDLARRLAWEIESGIYYLAASAMQELAGRPAERALLVHLEHTDGRVSLHIQDPPDPTDPAPVTAARLRTALADDVERFAALGGAVELTDAGGPDGPGAGGPTAAVQVRAWLPDRLEPLVEPDAGAEAVAR</sequence>
<feature type="transmembrane region" description="Helical" evidence="1">
    <location>
        <begin position="39"/>
        <end position="59"/>
    </location>
</feature>
<keyword evidence="3" id="KW-1185">Reference proteome</keyword>
<evidence type="ECO:0008006" key="4">
    <source>
        <dbReference type="Google" id="ProtNLM"/>
    </source>
</evidence>
<protein>
    <recommendedName>
        <fullName evidence="4">Signal transduction histidine kinase</fullName>
    </recommendedName>
</protein>
<keyword evidence="1" id="KW-1133">Transmembrane helix</keyword>
<evidence type="ECO:0000313" key="2">
    <source>
        <dbReference type="EMBL" id="NMH95058.1"/>
    </source>
</evidence>
<keyword evidence="1" id="KW-0812">Transmembrane</keyword>
<evidence type="ECO:0000256" key="1">
    <source>
        <dbReference type="SAM" id="Phobius"/>
    </source>
</evidence>
<gene>
    <name evidence="2" type="ORF">HF519_26530</name>
</gene>
<keyword evidence="1" id="KW-0472">Membrane</keyword>
<dbReference type="RefSeq" id="WP_169415727.1">
    <property type="nucleotide sequence ID" value="NZ_JAAXKZ010000151.1"/>
</dbReference>
<dbReference type="SUPFAM" id="SSF55781">
    <property type="entry name" value="GAF domain-like"/>
    <property type="match status" value="1"/>
</dbReference>
<proteinExistence type="predicted"/>
<dbReference type="EMBL" id="JAAXKZ010000151">
    <property type="protein sequence ID" value="NMH95058.1"/>
    <property type="molecule type" value="Genomic_DNA"/>
</dbReference>
<evidence type="ECO:0000313" key="3">
    <source>
        <dbReference type="Proteomes" id="UP000586918"/>
    </source>
</evidence>
<feature type="transmembrane region" description="Helical" evidence="1">
    <location>
        <begin position="12"/>
        <end position="33"/>
    </location>
</feature>
<dbReference type="AlphaFoldDB" id="A0A848DQQ2"/>
<name>A0A848DQQ2_9PSEU</name>
<organism evidence="2 3">
    <name type="scientific">Pseudonocardia bannensis</name>
    <dbReference type="NCBI Taxonomy" id="630973"/>
    <lineage>
        <taxon>Bacteria</taxon>
        <taxon>Bacillati</taxon>
        <taxon>Actinomycetota</taxon>
        <taxon>Actinomycetes</taxon>
        <taxon>Pseudonocardiales</taxon>
        <taxon>Pseudonocardiaceae</taxon>
        <taxon>Pseudonocardia</taxon>
    </lineage>
</organism>
<accession>A0A848DQQ2</accession>
<reference evidence="2 3" key="1">
    <citation type="submission" date="2020-04" db="EMBL/GenBank/DDBJ databases">
        <authorList>
            <person name="Klaysubun C."/>
            <person name="Duangmal K."/>
            <person name="Lipun K."/>
        </authorList>
    </citation>
    <scope>NUCLEOTIDE SEQUENCE [LARGE SCALE GENOMIC DNA]</scope>
    <source>
        <strain evidence="2 3">DSM 45300</strain>
    </source>
</reference>
<dbReference type="Proteomes" id="UP000586918">
    <property type="component" value="Unassembled WGS sequence"/>
</dbReference>